<dbReference type="PROSITE" id="PS51274">
    <property type="entry name" value="GATASE_COBBQ"/>
    <property type="match status" value="1"/>
</dbReference>
<dbReference type="CDD" id="cd01750">
    <property type="entry name" value="GATase1_CobQ"/>
    <property type="match status" value="1"/>
</dbReference>
<dbReference type="EC" id="6.3.5.13" evidence="2"/>
<dbReference type="GO" id="GO:0071555">
    <property type="term" value="P:cell wall organization"/>
    <property type="evidence" value="ECO:0007669"/>
    <property type="project" value="UniProtKB-KW"/>
</dbReference>
<comment type="caution">
    <text evidence="4">The sequence shown here is derived from an EMBL/GenBank/DDBJ whole genome shotgun (WGS) entry which is preliminary data.</text>
</comment>
<dbReference type="GO" id="GO:0140282">
    <property type="term" value="F:carbon-nitrogen ligase activity on lipid II"/>
    <property type="evidence" value="ECO:0007669"/>
    <property type="project" value="UniProtKB-UniRule"/>
</dbReference>
<dbReference type="UniPathway" id="UPA00219"/>
<dbReference type="SUPFAM" id="SSF52317">
    <property type="entry name" value="Class I glutamine amidotransferase-like"/>
    <property type="match status" value="1"/>
</dbReference>
<dbReference type="Pfam" id="PF07685">
    <property type="entry name" value="GATase_3"/>
    <property type="match status" value="1"/>
</dbReference>
<comment type="catalytic activity">
    <reaction evidence="2">
        <text>beta-D-GlcNAc-(1-&gt;4)-Mur2Ac(oyl-L-Ala-gamma-D-Glu-L-Lys-D-Ala-D-Ala)-di-trans,octa-cis-undecaprenyl diphosphate + L-glutamine + ATP + H2O = beta-D-GlcNAc-(1-&gt;4)-Mur2Ac(oyl-L-Ala-D-isoglutaminyl-L-Lys-D-Ala-D-Ala)-di-trans,octa-cis-undecaprenyl diphosphate + L-glutamate + ADP + phosphate + H(+)</text>
        <dbReference type="Rhea" id="RHEA:57928"/>
        <dbReference type="ChEBI" id="CHEBI:15377"/>
        <dbReference type="ChEBI" id="CHEBI:15378"/>
        <dbReference type="ChEBI" id="CHEBI:29985"/>
        <dbReference type="ChEBI" id="CHEBI:30616"/>
        <dbReference type="ChEBI" id="CHEBI:43474"/>
        <dbReference type="ChEBI" id="CHEBI:58359"/>
        <dbReference type="ChEBI" id="CHEBI:60033"/>
        <dbReference type="ChEBI" id="CHEBI:62233"/>
        <dbReference type="ChEBI" id="CHEBI:456216"/>
        <dbReference type="EC" id="6.3.5.13"/>
    </reaction>
</comment>
<dbReference type="InterPro" id="IPR029062">
    <property type="entry name" value="Class_I_gatase-like"/>
</dbReference>
<keyword evidence="2" id="KW-0436">Ligase</keyword>
<feature type="binding site" evidence="2">
    <location>
        <position position="127"/>
    </location>
    <ligand>
        <name>substrate</name>
    </ligand>
</feature>
<comment type="similarity">
    <text evidence="2">Belongs to the CobB/CobQ family. GatD subfamily.</text>
</comment>
<dbReference type="HAMAP" id="MF_02213">
    <property type="entry name" value="Lipid_II_synth_GatD"/>
    <property type="match status" value="1"/>
</dbReference>
<evidence type="ECO:0000256" key="2">
    <source>
        <dbReference type="HAMAP-Rule" id="MF_02213"/>
    </source>
</evidence>
<keyword evidence="2" id="KW-0378">Hydrolase</keyword>
<comment type="pathway">
    <text evidence="2">Cell wall biogenesis; peptidoglycan biosynthesis.</text>
</comment>
<comment type="subunit">
    <text evidence="2">Forms a heterodimer with MurT.</text>
</comment>
<dbReference type="GO" id="GO:0009236">
    <property type="term" value="P:cobalamin biosynthetic process"/>
    <property type="evidence" value="ECO:0007669"/>
    <property type="project" value="InterPro"/>
</dbReference>
<keyword evidence="2" id="KW-0573">Peptidoglycan synthesis</keyword>
<dbReference type="EMBL" id="MFAY01000034">
    <property type="protein sequence ID" value="OGD88567.1"/>
    <property type="molecule type" value="Genomic_DNA"/>
</dbReference>
<dbReference type="PANTHER" id="PTHR21343">
    <property type="entry name" value="DETHIOBIOTIN SYNTHETASE"/>
    <property type="match status" value="1"/>
</dbReference>
<keyword evidence="2" id="KW-0133">Cell shape</keyword>
<evidence type="ECO:0000313" key="4">
    <source>
        <dbReference type="EMBL" id="OGD88567.1"/>
    </source>
</evidence>
<dbReference type="GO" id="GO:0009252">
    <property type="term" value="P:peptidoglycan biosynthetic process"/>
    <property type="evidence" value="ECO:0007669"/>
    <property type="project" value="UniProtKB-UniRule"/>
</dbReference>
<evidence type="ECO:0000259" key="3">
    <source>
        <dbReference type="Pfam" id="PF07685"/>
    </source>
</evidence>
<sequence>MTLQICHLYPDLMDTYGDKGNIITIVKRCQWRGIKTNVTSVTVGQSLKTDRFDIYFFGGGQDHAQFIVGKDLQKKAKGLFRAIESGAVMLSVCGGYQLLQKYFKTKEGNVIKGIGLFDAYTIGSDNRMIQNLLVEIDPELQVEINNVYLSTHMSLREASRRSNLITHQDRHAPLAMTRGIRNLVGFENHSGKTYLGRDVKPLGKVIVGSGNNGEDKTEGAVYQNAFGCYLHGSLLPKNPHFADYLISKALERRYGKVKLKLLDDTLEWETHSSAIQRTRSKG</sequence>
<dbReference type="GO" id="GO:0008360">
    <property type="term" value="P:regulation of cell shape"/>
    <property type="evidence" value="ECO:0007669"/>
    <property type="project" value="UniProtKB-KW"/>
</dbReference>
<dbReference type="InterPro" id="IPR043702">
    <property type="entry name" value="Lipid_II_synth_GatD"/>
</dbReference>
<reference evidence="4 5" key="1">
    <citation type="journal article" date="2016" name="Nat. Commun.">
        <title>Thousands of microbial genomes shed light on interconnected biogeochemical processes in an aquifer system.</title>
        <authorList>
            <person name="Anantharaman K."/>
            <person name="Brown C.T."/>
            <person name="Hug L.A."/>
            <person name="Sharon I."/>
            <person name="Castelle C.J."/>
            <person name="Probst A.J."/>
            <person name="Thomas B.C."/>
            <person name="Singh A."/>
            <person name="Wilkins M.J."/>
            <person name="Karaoz U."/>
            <person name="Brodie E.L."/>
            <person name="Williams K.H."/>
            <person name="Hubbard S.S."/>
            <person name="Banfield J.F."/>
        </authorList>
    </citation>
    <scope>NUCLEOTIDE SEQUENCE [LARGE SCALE GENOMIC DNA]</scope>
</reference>
<organism evidence="4 5">
    <name type="scientific">Candidatus Curtissbacteria bacterium RIFCSPHIGHO2_01_FULL_40_12</name>
    <dbReference type="NCBI Taxonomy" id="1797710"/>
    <lineage>
        <taxon>Bacteria</taxon>
        <taxon>Candidatus Curtissiibacteriota</taxon>
    </lineage>
</organism>
<dbReference type="AlphaFoldDB" id="A0A1F5G9Q2"/>
<feature type="active site" evidence="2">
    <location>
        <position position="231"/>
    </location>
</feature>
<evidence type="ECO:0000313" key="5">
    <source>
        <dbReference type="Proteomes" id="UP000178577"/>
    </source>
</evidence>
<dbReference type="Proteomes" id="UP000178577">
    <property type="component" value="Unassembled WGS sequence"/>
</dbReference>
<protein>
    <recommendedName>
        <fullName evidence="2">Lipid II isoglutaminyl synthase (glutamine-hydrolyzing) subunit GatD</fullName>
        <ecNumber evidence="2">6.3.5.13</ecNumber>
    </recommendedName>
    <alternativeName>
        <fullName evidence="2">Lipid II isoglutaminyl synthase glutaminase subunit</fullName>
        <ecNumber evidence="2">3.5.1.2</ecNumber>
    </alternativeName>
</protein>
<keyword evidence="2" id="KW-0961">Cell wall biogenesis/degradation</keyword>
<dbReference type="EC" id="3.5.1.2" evidence="2"/>
<dbReference type="PANTHER" id="PTHR21343:SF9">
    <property type="entry name" value="LIPID II ISOGLUTAMINYL SYNTHASE (GLUTAMINE-HYDROLYZING) SUBUNIT GATD"/>
    <property type="match status" value="1"/>
</dbReference>
<keyword evidence="1 2" id="KW-0315">Glutamine amidotransferase</keyword>
<dbReference type="Gene3D" id="3.40.50.880">
    <property type="match status" value="1"/>
</dbReference>
<dbReference type="InterPro" id="IPR033949">
    <property type="entry name" value="CobQ_GATase1"/>
</dbReference>
<dbReference type="InterPro" id="IPR011698">
    <property type="entry name" value="GATase_3"/>
</dbReference>
<evidence type="ECO:0000256" key="1">
    <source>
        <dbReference type="ARBA" id="ARBA00022962"/>
    </source>
</evidence>
<comment type="function">
    <text evidence="2">The lipid II isoglutaminyl synthase complex catalyzes the formation of alpha-D-isoglutamine in the cell wall lipid II stem peptide. The GatD subunit catalyzes the hydrolysis of glutamine to glutamate and ammonia. The resulting ammonia molecule is channeled to the active site of MurT.</text>
</comment>
<name>A0A1F5G9Q2_9BACT</name>
<accession>A0A1F5G9Q2</accession>
<dbReference type="GO" id="GO:0004359">
    <property type="term" value="F:glutaminase activity"/>
    <property type="evidence" value="ECO:0007669"/>
    <property type="project" value="UniProtKB-UniRule"/>
</dbReference>
<comment type="catalytic activity">
    <reaction evidence="2">
        <text>L-glutamine + H2O = L-glutamate + NH4(+)</text>
        <dbReference type="Rhea" id="RHEA:15889"/>
        <dbReference type="ChEBI" id="CHEBI:15377"/>
        <dbReference type="ChEBI" id="CHEBI:28938"/>
        <dbReference type="ChEBI" id="CHEBI:29985"/>
        <dbReference type="ChEBI" id="CHEBI:58359"/>
        <dbReference type="EC" id="3.5.1.2"/>
    </reaction>
</comment>
<proteinExistence type="inferred from homology"/>
<feature type="domain" description="CobB/CobQ-like glutamine amidotransferase" evidence="3">
    <location>
        <begin position="4"/>
        <end position="238"/>
    </location>
</feature>
<gene>
    <name evidence="2" type="primary">gatD</name>
    <name evidence="4" type="ORF">A2693_03625</name>
</gene>
<feature type="active site" description="Nucleophile" evidence="2">
    <location>
        <position position="93"/>
    </location>
</feature>